<dbReference type="GO" id="GO:0009986">
    <property type="term" value="C:cell surface"/>
    <property type="evidence" value="ECO:0007669"/>
    <property type="project" value="UniProtKB-SubCell"/>
</dbReference>
<dbReference type="GO" id="GO:0015031">
    <property type="term" value="P:protein transport"/>
    <property type="evidence" value="ECO:0007669"/>
    <property type="project" value="UniProtKB-KW"/>
</dbReference>
<organism evidence="15 16">
    <name type="scientific">Selenomonas ruminantium</name>
    <dbReference type="NCBI Taxonomy" id="971"/>
    <lineage>
        <taxon>Bacteria</taxon>
        <taxon>Bacillati</taxon>
        <taxon>Bacillota</taxon>
        <taxon>Negativicutes</taxon>
        <taxon>Selenomonadales</taxon>
        <taxon>Selenomonadaceae</taxon>
        <taxon>Selenomonas</taxon>
    </lineage>
</organism>
<protein>
    <recommendedName>
        <fullName evidence="17">Coiled stalk of trimeric autotransporter adhesin</fullName>
    </recommendedName>
</protein>
<dbReference type="RefSeq" id="WP_303669710.1">
    <property type="nucleotide sequence ID" value="NZ_SVCA01000008.1"/>
</dbReference>
<feature type="domain" description="Trimeric autotransporter adhesin YadA-like stalk" evidence="14">
    <location>
        <begin position="585"/>
        <end position="625"/>
    </location>
</feature>
<feature type="chain" id="PRO_5038941266" description="Coiled stalk of trimeric autotransporter adhesin" evidence="12">
    <location>
        <begin position="29"/>
        <end position="789"/>
    </location>
</feature>
<keyword evidence="7 12" id="KW-0732">Signal</keyword>
<evidence type="ECO:0000256" key="4">
    <source>
        <dbReference type="ARBA" id="ARBA00022448"/>
    </source>
</evidence>
<sequence>MRKSIKKNKKALLMAAVLSALEVGSVVGNVGLPMTNVAEAATALTEEERIARGYPKIPNLTYYDDGTVLLRDVKHYTYEGDSGSIYGYNAETRASGKLMSYDNDSAVFLVENADADSFGYGSRTIKQVAYSKGQLVASNTSGEVEKSSLENEDSLKKKEMFKSMLNEGYSFDQNSASGFVVISPDNSGANPKTVLKKEGVDIEEGTVTISKEMNTKDITTDGKITTTGDIETGGDIHDKGDMDVDGKATLHGDTIIEGSVTTYGDTTIDGKTTLKGDTTIGDGAEDRIIVEGTAEFKERTQFNKDVTVKGKQTIEQNLHVKGDSVTEGNSTVEGDAAVKGSITLGDDKNADVLEVNAKTNIHGNTTIGDSSDDKFTVNATSKFKSDTTFDQNVLVKGDQTVEGNSHTKGNAEVDKDLAVHGSDVIDGDSVVHGDSTVDGKFHAKSNAEFDQNVTIHGSETVDGDSHVKGNIEVDKDMTVHGAMVVDGGMKVSDDFGTKGNMTVDKTLTVGGGANISGDTILDGKFFAKGAAAFGDSMDVAKNLTVGGNAHVIGDSVVDGDSYARSYNIGNEKYIDSNGINANNHKIRNVADGEIGPNSLDAVNGRQLWHTREALQHNLNQVGAGAAAMASLHPLDYEHDDKLSVSAAMGNYKDKTAMAVGAFYRPNIKSMINLSGTLGYGDNMFGIGVTTKMGKVTEADTMTDEQLRDKVSEIHDENKELREENSNLKSEVSDLKEKIAKFNKQDTAQEKQIAALTAKNADIEKAYIQLISKVDGMAAELASLKADSQK</sequence>
<dbReference type="GO" id="GO:0009279">
    <property type="term" value="C:cell outer membrane"/>
    <property type="evidence" value="ECO:0007669"/>
    <property type="project" value="UniProtKB-SubCell"/>
</dbReference>
<dbReference type="Proteomes" id="UP000772151">
    <property type="component" value="Unassembled WGS sequence"/>
</dbReference>
<evidence type="ECO:0000313" key="16">
    <source>
        <dbReference type="Proteomes" id="UP000772151"/>
    </source>
</evidence>
<reference evidence="15" key="1">
    <citation type="submission" date="2019-04" db="EMBL/GenBank/DDBJ databases">
        <title>Evolution of Biomass-Degrading Anaerobic Consortia Revealed by Metagenomics.</title>
        <authorList>
            <person name="Peng X."/>
        </authorList>
    </citation>
    <scope>NUCLEOTIDE SEQUENCE</scope>
    <source>
        <strain evidence="15">SIG242</strain>
    </source>
</reference>
<dbReference type="AlphaFoldDB" id="A0A927WJH4"/>
<keyword evidence="5" id="KW-1134">Transmembrane beta strand</keyword>
<evidence type="ECO:0000256" key="5">
    <source>
        <dbReference type="ARBA" id="ARBA00022452"/>
    </source>
</evidence>
<evidence type="ECO:0000256" key="1">
    <source>
        <dbReference type="ARBA" id="ARBA00004241"/>
    </source>
</evidence>
<evidence type="ECO:0000256" key="10">
    <source>
        <dbReference type="ARBA" id="ARBA00023237"/>
    </source>
</evidence>
<feature type="domain" description="Trimeric autotransporter adhesin YadA-like C-terminal membrane anchor" evidence="13">
    <location>
        <begin position="637"/>
        <end position="688"/>
    </location>
</feature>
<dbReference type="InterPro" id="IPR011004">
    <property type="entry name" value="Trimer_LpxA-like_sf"/>
</dbReference>
<evidence type="ECO:0000259" key="13">
    <source>
        <dbReference type="Pfam" id="PF03895"/>
    </source>
</evidence>
<keyword evidence="6" id="KW-0812">Transmembrane</keyword>
<dbReference type="Gene3D" id="3.30.1300.30">
    <property type="entry name" value="GSPII I/J protein-like"/>
    <property type="match status" value="1"/>
</dbReference>
<feature type="coiled-coil region" evidence="11">
    <location>
        <begin position="703"/>
        <end position="744"/>
    </location>
</feature>
<dbReference type="InterPro" id="IPR005594">
    <property type="entry name" value="YadA_C"/>
</dbReference>
<proteinExistence type="inferred from homology"/>
<dbReference type="Pfam" id="PF03895">
    <property type="entry name" value="YadA_anchor"/>
    <property type="match status" value="1"/>
</dbReference>
<dbReference type="InterPro" id="IPR045584">
    <property type="entry name" value="Pilin-like"/>
</dbReference>
<evidence type="ECO:0000256" key="7">
    <source>
        <dbReference type="ARBA" id="ARBA00022729"/>
    </source>
</evidence>
<evidence type="ECO:0000256" key="2">
    <source>
        <dbReference type="ARBA" id="ARBA00004442"/>
    </source>
</evidence>
<evidence type="ECO:0000259" key="14">
    <source>
        <dbReference type="Pfam" id="PF05662"/>
    </source>
</evidence>
<dbReference type="EMBL" id="SVCA01000008">
    <property type="protein sequence ID" value="MBE6085595.1"/>
    <property type="molecule type" value="Genomic_DNA"/>
</dbReference>
<keyword evidence="8" id="KW-0653">Protein transport</keyword>
<dbReference type="Pfam" id="PF05662">
    <property type="entry name" value="YadA_stalk"/>
    <property type="match status" value="1"/>
</dbReference>
<feature type="signal peptide" evidence="12">
    <location>
        <begin position="1"/>
        <end position="28"/>
    </location>
</feature>
<name>A0A927WJH4_SELRU</name>
<evidence type="ECO:0000256" key="11">
    <source>
        <dbReference type="SAM" id="Coils"/>
    </source>
</evidence>
<evidence type="ECO:0000313" key="15">
    <source>
        <dbReference type="EMBL" id="MBE6085595.1"/>
    </source>
</evidence>
<evidence type="ECO:0000256" key="12">
    <source>
        <dbReference type="SAM" id="SignalP"/>
    </source>
</evidence>
<evidence type="ECO:0008006" key="17">
    <source>
        <dbReference type="Google" id="ProtNLM"/>
    </source>
</evidence>
<comment type="subcellular location">
    <subcellularLocation>
        <location evidence="2">Cell outer membrane</location>
    </subcellularLocation>
    <subcellularLocation>
        <location evidence="1">Cell surface</location>
    </subcellularLocation>
</comment>
<comment type="caution">
    <text evidence="15">The sequence shown here is derived from an EMBL/GenBank/DDBJ whole genome shotgun (WGS) entry which is preliminary data.</text>
</comment>
<evidence type="ECO:0000256" key="9">
    <source>
        <dbReference type="ARBA" id="ARBA00023136"/>
    </source>
</evidence>
<dbReference type="Gene3D" id="2.160.10.10">
    <property type="entry name" value="Hexapeptide repeat proteins"/>
    <property type="match status" value="2"/>
</dbReference>
<keyword evidence="11" id="KW-0175">Coiled coil</keyword>
<dbReference type="SUPFAM" id="SSF51161">
    <property type="entry name" value="Trimeric LpxA-like enzymes"/>
    <property type="match status" value="2"/>
</dbReference>
<evidence type="ECO:0000256" key="3">
    <source>
        <dbReference type="ARBA" id="ARBA00005848"/>
    </source>
</evidence>
<comment type="similarity">
    <text evidence="3">Belongs to the autotransporter-2 (AT-2) (TC 1.B.40) family.</text>
</comment>
<keyword evidence="10" id="KW-0998">Cell outer membrane</keyword>
<dbReference type="SUPFAM" id="SSF54523">
    <property type="entry name" value="Pili subunits"/>
    <property type="match status" value="1"/>
</dbReference>
<keyword evidence="4" id="KW-0813">Transport</keyword>
<evidence type="ECO:0000256" key="8">
    <source>
        <dbReference type="ARBA" id="ARBA00022927"/>
    </source>
</evidence>
<evidence type="ECO:0000256" key="6">
    <source>
        <dbReference type="ARBA" id="ARBA00022692"/>
    </source>
</evidence>
<accession>A0A927WJH4</accession>
<dbReference type="InterPro" id="IPR008635">
    <property type="entry name" value="Coiled_stalk_dom"/>
</dbReference>
<keyword evidence="9" id="KW-0472">Membrane</keyword>
<gene>
    <name evidence="15" type="ORF">E7203_09155</name>
</gene>